<evidence type="ECO:0000313" key="2">
    <source>
        <dbReference type="Proteomes" id="UP000019225"/>
    </source>
</evidence>
<reference evidence="1 2" key="1">
    <citation type="journal article" date="2014" name="BMC Genomics">
        <title>Complete genome sequence of producer of the glycopeptide antibiotic Aculeximycin Kutzneria albida DSM 43870T, a representative of minor genus of Pseudonocardiaceae.</title>
        <authorList>
            <person name="Rebets Y."/>
            <person name="Tokovenko B."/>
            <person name="Lushchyk I."/>
            <person name="Ruckert C."/>
            <person name="Zaburannyi N."/>
            <person name="Bechthold A."/>
            <person name="Kalinowski J."/>
            <person name="Luzhetskyy A."/>
        </authorList>
    </citation>
    <scope>NUCLEOTIDE SEQUENCE [LARGE SCALE GENOMIC DNA]</scope>
    <source>
        <strain evidence="1">DSM 43870</strain>
    </source>
</reference>
<sequence>MTAPPDCLATWVRDPHGQAECALADVLLCRAHSDREATVLCDLVCARYPAADLVLVGVPDRQITVGTRGGRRFVLRPAGTSGRCLSWAQAMWSAGMSLHAWWTARLDLVRLGTEQIPVWCPGHAADRAPTASCGGLALSPVQQGQPGAGGILLR</sequence>
<dbReference type="STRING" id="1449976.KALB_688"/>
<dbReference type="HOGENOM" id="CLU_1701971_0_0_11"/>
<name>W5VYR6_9PSEU</name>
<accession>W5VYR6</accession>
<organism evidence="1 2">
    <name type="scientific">Kutzneria albida DSM 43870</name>
    <dbReference type="NCBI Taxonomy" id="1449976"/>
    <lineage>
        <taxon>Bacteria</taxon>
        <taxon>Bacillati</taxon>
        <taxon>Actinomycetota</taxon>
        <taxon>Actinomycetes</taxon>
        <taxon>Pseudonocardiales</taxon>
        <taxon>Pseudonocardiaceae</taxon>
        <taxon>Kutzneria</taxon>
    </lineage>
</organism>
<dbReference type="EMBL" id="CP007155">
    <property type="protein sequence ID" value="AHH94063.1"/>
    <property type="molecule type" value="Genomic_DNA"/>
</dbReference>
<dbReference type="OrthoDB" id="3695235at2"/>
<gene>
    <name evidence="1" type="ORF">KALB_688</name>
</gene>
<proteinExistence type="predicted"/>
<protein>
    <submittedName>
        <fullName evidence="1">Uncharacterized protein</fullName>
    </submittedName>
</protein>
<dbReference type="RefSeq" id="WP_025354332.1">
    <property type="nucleotide sequence ID" value="NZ_CP007155.1"/>
</dbReference>
<dbReference type="KEGG" id="kal:KALB_688"/>
<keyword evidence="2" id="KW-1185">Reference proteome</keyword>
<dbReference type="AlphaFoldDB" id="W5VYR6"/>
<dbReference type="Proteomes" id="UP000019225">
    <property type="component" value="Chromosome"/>
</dbReference>
<evidence type="ECO:0000313" key="1">
    <source>
        <dbReference type="EMBL" id="AHH94063.1"/>
    </source>
</evidence>